<evidence type="ECO:0000313" key="13">
    <source>
        <dbReference type="RefSeq" id="XP_026301538.1"/>
    </source>
</evidence>
<keyword evidence="6 10" id="KW-1133">Transmembrane helix</keyword>
<keyword evidence="9" id="KW-0807">Transducer</keyword>
<organism evidence="11">
    <name type="scientific">Apis mellifera</name>
    <name type="common">Honeybee</name>
    <dbReference type="NCBI Taxonomy" id="7460"/>
    <lineage>
        <taxon>Eukaryota</taxon>
        <taxon>Metazoa</taxon>
        <taxon>Ecdysozoa</taxon>
        <taxon>Arthropoda</taxon>
        <taxon>Hexapoda</taxon>
        <taxon>Insecta</taxon>
        <taxon>Pterygota</taxon>
        <taxon>Neoptera</taxon>
        <taxon>Endopterygota</taxon>
        <taxon>Hymenoptera</taxon>
        <taxon>Apocrita</taxon>
        <taxon>Aculeata</taxon>
        <taxon>Apoidea</taxon>
        <taxon>Anthophila</taxon>
        <taxon>Apidae</taxon>
        <taxon>Apis</taxon>
    </lineage>
</organism>
<feature type="transmembrane region" description="Helical" evidence="10">
    <location>
        <begin position="69"/>
        <end position="90"/>
    </location>
</feature>
<evidence type="ECO:0000256" key="4">
    <source>
        <dbReference type="ARBA" id="ARBA00022692"/>
    </source>
</evidence>
<keyword evidence="12" id="KW-1185">Reference proteome</keyword>
<dbReference type="GO" id="GO:0005549">
    <property type="term" value="F:odorant binding"/>
    <property type="evidence" value="ECO:0007669"/>
    <property type="project" value="InterPro"/>
</dbReference>
<reference evidence="11" key="1">
    <citation type="submission" date="2021-01" db="UniProtKB">
        <authorList>
            <consortium name="EnsemblMetazoa"/>
        </authorList>
    </citation>
    <scope>IDENTIFICATION</scope>
    <source>
        <strain evidence="11">DH4</strain>
    </source>
</reference>
<evidence type="ECO:0000313" key="12">
    <source>
        <dbReference type="Proteomes" id="UP000005203"/>
    </source>
</evidence>
<dbReference type="InterPro" id="IPR004117">
    <property type="entry name" value="7tm6_olfct_rcpt"/>
</dbReference>
<evidence type="ECO:0000256" key="5">
    <source>
        <dbReference type="ARBA" id="ARBA00022725"/>
    </source>
</evidence>
<feature type="transmembrane region" description="Helical" evidence="10">
    <location>
        <begin position="270"/>
        <end position="298"/>
    </location>
</feature>
<protein>
    <submittedName>
        <fullName evidence="13">Uncharacterized protein LOC107966034 isoform X2</fullName>
    </submittedName>
</protein>
<keyword evidence="4 10" id="KW-0812">Transmembrane</keyword>
<keyword evidence="3" id="KW-0716">Sensory transduction</keyword>
<dbReference type="GO" id="GO:0007165">
    <property type="term" value="P:signal transduction"/>
    <property type="evidence" value="ECO:0007669"/>
    <property type="project" value="UniProtKB-KW"/>
</dbReference>
<dbReference type="RefSeq" id="XP_026301538.1">
    <property type="nucleotide sequence ID" value="XM_026445753.1"/>
</dbReference>
<keyword evidence="2" id="KW-1003">Cell membrane</keyword>
<dbReference type="GeneID" id="107966034"/>
<proteinExistence type="predicted"/>
<dbReference type="Proteomes" id="UP000005203">
    <property type="component" value="Linkage group LG16"/>
</dbReference>
<dbReference type="AlphaFoldDB" id="A0A7M7MV09"/>
<evidence type="ECO:0000256" key="2">
    <source>
        <dbReference type="ARBA" id="ARBA00022475"/>
    </source>
</evidence>
<dbReference type="PANTHER" id="PTHR21137:SF35">
    <property type="entry name" value="ODORANT RECEPTOR 19A-RELATED"/>
    <property type="match status" value="1"/>
</dbReference>
<evidence type="ECO:0000256" key="8">
    <source>
        <dbReference type="ARBA" id="ARBA00023170"/>
    </source>
</evidence>
<dbReference type="GO" id="GO:0005886">
    <property type="term" value="C:plasma membrane"/>
    <property type="evidence" value="ECO:0007669"/>
    <property type="project" value="UniProtKB-SubCell"/>
</dbReference>
<dbReference type="Pfam" id="PF02949">
    <property type="entry name" value="7tm_6"/>
    <property type="match status" value="1"/>
</dbReference>
<keyword evidence="7 10" id="KW-0472">Membrane</keyword>
<keyword evidence="8" id="KW-0675">Receptor</keyword>
<name>A0A7M7MV09_APIME</name>
<evidence type="ECO:0000256" key="9">
    <source>
        <dbReference type="ARBA" id="ARBA00023224"/>
    </source>
</evidence>
<evidence type="ECO:0000256" key="3">
    <source>
        <dbReference type="ARBA" id="ARBA00022606"/>
    </source>
</evidence>
<accession>A0A8B8HCW3</accession>
<sequence>MLKMDINLTLNSLSYTSCTCICIMKYFNCLFHIKDIKNFLDEIKNDWNSLRNIEELRIIHEYSKTIKKITICFVIIIVPLQLVFFLNVFGNNILDILIPLNHTRPRTVPIEIYYFIDQQKFFFFFGMHLNIITSFGGLVYIAIETIYMGMIQHLCGLLKITSYINWIQEKIIITYDLLILLGLIAFSIFIFELAKSITSRTNTNEIFSSLIFVICITIYGFIPNHFAQEIINHSSNIFIDTYNTEWYKLPIIEQKLLLFIMQNNLKNLNFVLLGTMIASYNVYVMILRTAFSYFMVIYSMD</sequence>
<evidence type="ECO:0000256" key="6">
    <source>
        <dbReference type="ARBA" id="ARBA00022989"/>
    </source>
</evidence>
<dbReference type="EnsemblMetazoa" id="XM_026445753">
    <property type="protein sequence ID" value="XP_026301538"/>
    <property type="gene ID" value="LOC107966034"/>
</dbReference>
<evidence type="ECO:0000256" key="1">
    <source>
        <dbReference type="ARBA" id="ARBA00004651"/>
    </source>
</evidence>
<feature type="transmembrane region" description="Helical" evidence="10">
    <location>
        <begin position="172"/>
        <end position="194"/>
    </location>
</feature>
<accession>A0A7M7MV09</accession>
<comment type="subcellular location">
    <subcellularLocation>
        <location evidence="1">Cell membrane</location>
        <topology evidence="1">Multi-pass membrane protein</topology>
    </subcellularLocation>
</comment>
<keyword evidence="5" id="KW-0552">Olfaction</keyword>
<evidence type="ECO:0000313" key="11">
    <source>
        <dbReference type="EnsemblMetazoa" id="XP_026301538"/>
    </source>
</evidence>
<feature type="transmembrane region" description="Helical" evidence="10">
    <location>
        <begin position="206"/>
        <end position="222"/>
    </location>
</feature>
<reference evidence="13" key="2">
    <citation type="submission" date="2025-04" db="UniProtKB">
        <authorList>
            <consortium name="RefSeq"/>
        </authorList>
    </citation>
    <scope>IDENTIFICATION</scope>
    <source>
        <strain evidence="13">DH4</strain>
        <tissue evidence="13">Whole body</tissue>
    </source>
</reference>
<gene>
    <name evidence="13" type="primary">LOC107966034</name>
</gene>
<dbReference type="PANTHER" id="PTHR21137">
    <property type="entry name" value="ODORANT RECEPTOR"/>
    <property type="match status" value="1"/>
</dbReference>
<dbReference type="GO" id="GO:0004984">
    <property type="term" value="F:olfactory receptor activity"/>
    <property type="evidence" value="ECO:0007669"/>
    <property type="project" value="InterPro"/>
</dbReference>
<feature type="transmembrane region" description="Helical" evidence="10">
    <location>
        <begin position="121"/>
        <end position="143"/>
    </location>
</feature>
<evidence type="ECO:0000256" key="10">
    <source>
        <dbReference type="SAM" id="Phobius"/>
    </source>
</evidence>
<evidence type="ECO:0000256" key="7">
    <source>
        <dbReference type="ARBA" id="ARBA00023136"/>
    </source>
</evidence>